<dbReference type="SUPFAM" id="SSF53098">
    <property type="entry name" value="Ribonuclease H-like"/>
    <property type="match status" value="1"/>
</dbReference>
<reference evidence="3" key="3">
    <citation type="submission" date="2018-08" db="UniProtKB">
        <authorList>
            <consortium name="EnsemblPlants"/>
        </authorList>
    </citation>
    <scope>IDENTIFICATION</scope>
    <source>
        <strain evidence="3">cv. Bd21</strain>
    </source>
</reference>
<accession>A0A0Q3EY67</accession>
<dbReference type="EnsemblPlants" id="KQJ91420">
    <property type="protein sequence ID" value="KQJ91420"/>
    <property type="gene ID" value="BRADI_4g37561v3"/>
</dbReference>
<keyword evidence="4" id="KW-1185">Reference proteome</keyword>
<reference evidence="2" key="2">
    <citation type="submission" date="2017-06" db="EMBL/GenBank/DDBJ databases">
        <title>WGS assembly of Brachypodium distachyon.</title>
        <authorList>
            <consortium name="The International Brachypodium Initiative"/>
            <person name="Lucas S."/>
            <person name="Harmon-Smith M."/>
            <person name="Lail K."/>
            <person name="Tice H."/>
            <person name="Grimwood J."/>
            <person name="Bruce D."/>
            <person name="Barry K."/>
            <person name="Shu S."/>
            <person name="Lindquist E."/>
            <person name="Wang M."/>
            <person name="Pitluck S."/>
            <person name="Vogel J.P."/>
            <person name="Garvin D.F."/>
            <person name="Mockler T.C."/>
            <person name="Schmutz J."/>
            <person name="Rokhsar D."/>
            <person name="Bevan M.W."/>
        </authorList>
    </citation>
    <scope>NUCLEOTIDE SEQUENCE</scope>
    <source>
        <strain evidence="2">Bd21</strain>
    </source>
</reference>
<name>A0A0Q3EY67_BRADI</name>
<gene>
    <name evidence="2" type="ORF">BRADI_4g37561v3</name>
</gene>
<dbReference type="InterPro" id="IPR012337">
    <property type="entry name" value="RNaseH-like_sf"/>
</dbReference>
<dbReference type="GO" id="GO:0003676">
    <property type="term" value="F:nucleic acid binding"/>
    <property type="evidence" value="ECO:0007669"/>
    <property type="project" value="InterPro"/>
</dbReference>
<evidence type="ECO:0000313" key="3">
    <source>
        <dbReference type="EnsemblPlants" id="KQJ91420"/>
    </source>
</evidence>
<dbReference type="Gramene" id="KQJ91420">
    <property type="protein sequence ID" value="KQJ91420"/>
    <property type="gene ID" value="BRADI_4g37561v3"/>
</dbReference>
<dbReference type="CDD" id="cd06222">
    <property type="entry name" value="RNase_H_like"/>
    <property type="match status" value="1"/>
</dbReference>
<dbReference type="Pfam" id="PF13456">
    <property type="entry name" value="RVT_3"/>
    <property type="match status" value="1"/>
</dbReference>
<dbReference type="InterPro" id="IPR044730">
    <property type="entry name" value="RNase_H-like_dom_plant"/>
</dbReference>
<reference evidence="2 3" key="1">
    <citation type="journal article" date="2010" name="Nature">
        <title>Genome sequencing and analysis of the model grass Brachypodium distachyon.</title>
        <authorList>
            <consortium name="International Brachypodium Initiative"/>
        </authorList>
    </citation>
    <scope>NUCLEOTIDE SEQUENCE [LARGE SCALE GENOMIC DNA]</scope>
    <source>
        <strain evidence="2 3">Bd21</strain>
    </source>
</reference>
<dbReference type="InterPro" id="IPR052929">
    <property type="entry name" value="RNase_H-like_EbsB-rel"/>
</dbReference>
<feature type="domain" description="RNase H type-1" evidence="1">
    <location>
        <begin position="195"/>
        <end position="297"/>
    </location>
</feature>
<dbReference type="Proteomes" id="UP000008810">
    <property type="component" value="Chromosome 4"/>
</dbReference>
<dbReference type="PANTHER" id="PTHR47074">
    <property type="entry name" value="BNAC02G40300D PROTEIN"/>
    <property type="match status" value="1"/>
</dbReference>
<dbReference type="InParanoid" id="A0A0Q3EY67"/>
<dbReference type="EMBL" id="CM000883">
    <property type="protein sequence ID" value="KQJ91420.1"/>
    <property type="molecule type" value="Genomic_DNA"/>
</dbReference>
<evidence type="ECO:0000313" key="4">
    <source>
        <dbReference type="Proteomes" id="UP000008810"/>
    </source>
</evidence>
<organism evidence="2">
    <name type="scientific">Brachypodium distachyon</name>
    <name type="common">Purple false brome</name>
    <name type="synonym">Trachynia distachya</name>
    <dbReference type="NCBI Taxonomy" id="15368"/>
    <lineage>
        <taxon>Eukaryota</taxon>
        <taxon>Viridiplantae</taxon>
        <taxon>Streptophyta</taxon>
        <taxon>Embryophyta</taxon>
        <taxon>Tracheophyta</taxon>
        <taxon>Spermatophyta</taxon>
        <taxon>Magnoliopsida</taxon>
        <taxon>Liliopsida</taxon>
        <taxon>Poales</taxon>
        <taxon>Poaceae</taxon>
        <taxon>BOP clade</taxon>
        <taxon>Pooideae</taxon>
        <taxon>Stipodae</taxon>
        <taxon>Brachypodieae</taxon>
        <taxon>Brachypodium</taxon>
    </lineage>
</organism>
<dbReference type="GO" id="GO:0004523">
    <property type="term" value="F:RNA-DNA hybrid ribonuclease activity"/>
    <property type="evidence" value="ECO:0007669"/>
    <property type="project" value="InterPro"/>
</dbReference>
<dbReference type="AlphaFoldDB" id="A0A0Q3EY67"/>
<dbReference type="PANTHER" id="PTHR47074:SF70">
    <property type="entry name" value="OS07G0513450 PROTEIN"/>
    <property type="match status" value="1"/>
</dbReference>
<dbReference type="OrthoDB" id="694270at2759"/>
<sequence>MWEDPWIPRSISRWPLTNKGHHIIEKVSELLDPINGGWDEGLVRQTFDPEDAEEILQIPVREEEEDLVAWHFDRRDGGHCFFKCKHVKQIWRSLQWEELRQKLASYINPRLALLENFKLEDKVCSKICILLWLWWAERNKVHLGGNIRGLKEILSSIEFHSKEFQDEWFLDKKAQVITSKGCWTPPPENFLKINTDDGELQAAGAGHLNNVFEAFQAEALAIIEAIYRANDMGCNRVIFETDAQALKQSLISDAYDNSKFGVLFKEAKTLLRLSFVDLRVQGCNRNYNSVAHALASFGAGLESSSQMHWLHDFPDFVTVKAVGDMPHR</sequence>
<evidence type="ECO:0000313" key="2">
    <source>
        <dbReference type="EMBL" id="KQJ91420.1"/>
    </source>
</evidence>
<evidence type="ECO:0000259" key="1">
    <source>
        <dbReference type="Pfam" id="PF13456"/>
    </source>
</evidence>
<dbReference type="InterPro" id="IPR002156">
    <property type="entry name" value="RNaseH_domain"/>
</dbReference>
<dbReference type="InterPro" id="IPR036397">
    <property type="entry name" value="RNaseH_sf"/>
</dbReference>
<proteinExistence type="predicted"/>
<protein>
    <recommendedName>
        <fullName evidence="1">RNase H type-1 domain-containing protein</fullName>
    </recommendedName>
</protein>
<dbReference type="Gene3D" id="3.30.420.10">
    <property type="entry name" value="Ribonuclease H-like superfamily/Ribonuclease H"/>
    <property type="match status" value="1"/>
</dbReference>